<sequence length="46" mass="5070">MLTTIVSLCGSDSGDFEMNVMIRRAKDLITSSAWGPEILQLSKPEK</sequence>
<proteinExistence type="predicted"/>
<accession>A0ABY5RMZ8</accession>
<protein>
    <submittedName>
        <fullName evidence="1">Uncharacterized protein</fullName>
    </submittedName>
</protein>
<dbReference type="RefSeq" id="WP_173948540.1">
    <property type="nucleotide sequence ID" value="NZ_CP102845.1"/>
</dbReference>
<gene>
    <name evidence="1" type="ORF">HPT29_017820</name>
</gene>
<dbReference type="Proteomes" id="UP001017257">
    <property type="component" value="Chromosome"/>
</dbReference>
<dbReference type="EMBL" id="CP102845">
    <property type="protein sequence ID" value="UVF18358.1"/>
    <property type="molecule type" value="Genomic_DNA"/>
</dbReference>
<name>A0ABY5RMZ8_9HYPH</name>
<organism evidence="1 2">
    <name type="scientific">Microvirga terrae</name>
    <dbReference type="NCBI Taxonomy" id="2740529"/>
    <lineage>
        <taxon>Bacteria</taxon>
        <taxon>Pseudomonadati</taxon>
        <taxon>Pseudomonadota</taxon>
        <taxon>Alphaproteobacteria</taxon>
        <taxon>Hyphomicrobiales</taxon>
        <taxon>Methylobacteriaceae</taxon>
        <taxon>Microvirga</taxon>
    </lineage>
</organism>
<evidence type="ECO:0000313" key="2">
    <source>
        <dbReference type="Proteomes" id="UP001017257"/>
    </source>
</evidence>
<evidence type="ECO:0000313" key="1">
    <source>
        <dbReference type="EMBL" id="UVF18358.1"/>
    </source>
</evidence>
<reference evidence="1" key="1">
    <citation type="submission" date="2022-08" db="EMBL/GenBank/DDBJ databases">
        <title>Microvirga terrae sp. nov., isolated from soil.</title>
        <authorList>
            <person name="Kim K.H."/>
            <person name="Seo Y.L."/>
            <person name="Kim J.M."/>
            <person name="Lee J.K."/>
            <person name="Han D.M."/>
            <person name="Jeon C.O."/>
        </authorList>
    </citation>
    <scope>NUCLEOTIDE SEQUENCE</scope>
    <source>
        <strain evidence="1">R24</strain>
    </source>
</reference>
<keyword evidence="2" id="KW-1185">Reference proteome</keyword>